<accession>A0A0G4PPZ9</accession>
<reference evidence="2 3" key="1">
    <citation type="journal article" date="2014" name="Nat. Commun.">
        <title>Multiple recent horizontal transfers of a large genomic region in cheese making fungi.</title>
        <authorList>
            <person name="Cheeseman K."/>
            <person name="Ropars J."/>
            <person name="Renault P."/>
            <person name="Dupont J."/>
            <person name="Gouzy J."/>
            <person name="Branca A."/>
            <person name="Abraham A.L."/>
            <person name="Ceppi M."/>
            <person name="Conseiller E."/>
            <person name="Debuchy R."/>
            <person name="Malagnac F."/>
            <person name="Goarin A."/>
            <person name="Silar P."/>
            <person name="Lacoste S."/>
            <person name="Sallet E."/>
            <person name="Bensimon A."/>
            <person name="Giraud T."/>
            <person name="Brygoo Y."/>
        </authorList>
    </citation>
    <scope>NUCLEOTIDE SEQUENCE [LARGE SCALE GENOMIC DNA]</scope>
    <source>
        <strain evidence="3">FM 013</strain>
    </source>
</reference>
<name>A0A0G4PPZ9_PENC3</name>
<sequence length="192" mass="21916">MNAISGGGAQMSLIDVLFPGFSMASASAQQLLAGNLDSYTRLLCTLGMLVLFTRYAVRYVGELVRSHFTSTIHVSYYDEAYDMLVDWIAHQPFVRNAHSVIARVRSPQRTTIQSQEKKKPLTFSPWDGSFPFWYKGHLLILHCAVKDHREDIYISSIGLYPNILKQLVEECRGNYLNNIDKKITVFEYREGD</sequence>
<evidence type="ECO:0000259" key="1">
    <source>
        <dbReference type="SMART" id="SM01024"/>
    </source>
</evidence>
<dbReference type="SMART" id="SM01024">
    <property type="entry name" value="BCS1_N"/>
    <property type="match status" value="1"/>
</dbReference>
<feature type="domain" description="BCS1 N-terminal" evidence="1">
    <location>
        <begin position="44"/>
        <end position="192"/>
    </location>
</feature>
<dbReference type="AlphaFoldDB" id="A0A0G4PPZ9"/>
<proteinExistence type="predicted"/>
<dbReference type="InterPro" id="IPR014851">
    <property type="entry name" value="BCS1_N"/>
</dbReference>
<evidence type="ECO:0000313" key="2">
    <source>
        <dbReference type="EMBL" id="CRL28444.1"/>
    </source>
</evidence>
<dbReference type="Pfam" id="PF08740">
    <property type="entry name" value="BCS1_N"/>
    <property type="match status" value="1"/>
</dbReference>
<dbReference type="STRING" id="1429867.A0A0G4PPZ9"/>
<evidence type="ECO:0000313" key="3">
    <source>
        <dbReference type="Proteomes" id="UP000053732"/>
    </source>
</evidence>
<organism evidence="2 3">
    <name type="scientific">Penicillium camemberti (strain FM 013)</name>
    <dbReference type="NCBI Taxonomy" id="1429867"/>
    <lineage>
        <taxon>Eukaryota</taxon>
        <taxon>Fungi</taxon>
        <taxon>Dikarya</taxon>
        <taxon>Ascomycota</taxon>
        <taxon>Pezizomycotina</taxon>
        <taxon>Eurotiomycetes</taxon>
        <taxon>Eurotiomycetidae</taxon>
        <taxon>Eurotiales</taxon>
        <taxon>Aspergillaceae</taxon>
        <taxon>Penicillium</taxon>
    </lineage>
</organism>
<dbReference type="Proteomes" id="UP000053732">
    <property type="component" value="Unassembled WGS sequence"/>
</dbReference>
<gene>
    <name evidence="2" type="ORF">PCAMFM013_S027g000133</name>
</gene>
<protein>
    <submittedName>
        <fullName evidence="2">BCS1, N-terminal</fullName>
    </submittedName>
</protein>
<keyword evidence="3" id="KW-1185">Reference proteome</keyword>
<dbReference type="EMBL" id="HG793160">
    <property type="protein sequence ID" value="CRL28444.1"/>
    <property type="molecule type" value="Genomic_DNA"/>
</dbReference>